<accession>A0A8A3NTF7</accession>
<dbReference type="GO" id="GO:0001228">
    <property type="term" value="F:DNA-binding transcription activator activity, RNA polymerase II-specific"/>
    <property type="evidence" value="ECO:0007669"/>
    <property type="project" value="UniProtKB-ARBA"/>
</dbReference>
<name>A0A8A3NTF7_9HELO</name>
<dbReference type="GO" id="GO:0003677">
    <property type="term" value="F:DNA binding"/>
    <property type="evidence" value="ECO:0007669"/>
    <property type="project" value="InterPro"/>
</dbReference>
<dbReference type="GO" id="GO:0033309">
    <property type="term" value="C:SBF transcription complex"/>
    <property type="evidence" value="ECO:0007669"/>
    <property type="project" value="TreeGrafter"/>
</dbReference>
<dbReference type="InterPro" id="IPR051642">
    <property type="entry name" value="SWI6-like"/>
</dbReference>
<dbReference type="PANTHER" id="PTHR43828:SF3">
    <property type="entry name" value="CHROMO DOMAIN-CONTAINING PROTEIN"/>
    <property type="match status" value="1"/>
</dbReference>
<feature type="coiled-coil region" evidence="8">
    <location>
        <begin position="795"/>
        <end position="822"/>
    </location>
</feature>
<evidence type="ECO:0000256" key="2">
    <source>
        <dbReference type="ARBA" id="ARBA00022969"/>
    </source>
</evidence>
<keyword evidence="2" id="KW-0749">Sporulation</keyword>
<dbReference type="InterPro" id="IPR002110">
    <property type="entry name" value="Ankyrin_rpt"/>
</dbReference>
<dbReference type="SUPFAM" id="SSF54616">
    <property type="entry name" value="DNA-binding domain of Mlu1-box binding protein MBP1"/>
    <property type="match status" value="1"/>
</dbReference>
<gene>
    <name evidence="11" type="ORF">DSL72_003245</name>
</gene>
<feature type="repeat" description="ANK" evidence="7">
    <location>
        <begin position="583"/>
        <end position="615"/>
    </location>
</feature>
<evidence type="ECO:0000256" key="6">
    <source>
        <dbReference type="ARBA" id="ARBA00073460"/>
    </source>
</evidence>
<comment type="function">
    <text evidence="5">Transcription factor that plays a role downstream of the MCK1-MKK2-MPS1 cascade. Required for hyphal morphogenesis and pathogenicity. Is an important oxidative stress response regulator and plays a positive role in the regulation of extracellular peroxidases.</text>
</comment>
<dbReference type="InterPro" id="IPR003163">
    <property type="entry name" value="Tscrpt_reg_HTH_APSES-type"/>
</dbReference>
<dbReference type="FunFam" id="3.10.260.10:FF:000001">
    <property type="entry name" value="APSES transcription factor (MbpA)"/>
    <property type="match status" value="1"/>
</dbReference>
<feature type="region of interest" description="Disordered" evidence="9">
    <location>
        <begin position="379"/>
        <end position="399"/>
    </location>
</feature>
<feature type="repeat" description="ANK" evidence="7">
    <location>
        <begin position="442"/>
        <end position="474"/>
    </location>
</feature>
<dbReference type="InterPro" id="IPR036887">
    <property type="entry name" value="HTH_APSES_sf"/>
</dbReference>
<dbReference type="Pfam" id="PF00023">
    <property type="entry name" value="Ank"/>
    <property type="match status" value="1"/>
</dbReference>
<dbReference type="Proteomes" id="UP000672032">
    <property type="component" value="Chromosome 1"/>
</dbReference>
<dbReference type="FunFam" id="1.25.40.20:FF:000365">
    <property type="entry name" value="Start control protein cdc10"/>
    <property type="match status" value="1"/>
</dbReference>
<dbReference type="InterPro" id="IPR036770">
    <property type="entry name" value="Ankyrin_rpt-contain_sf"/>
</dbReference>
<reference evidence="11" key="1">
    <citation type="submission" date="2020-10" db="EMBL/GenBank/DDBJ databases">
        <title>Genome Sequence of Monilinia vaccinii-corymbosi Sheds Light on Mummy Berry Disease Infection of Blueberry and Mating Type.</title>
        <authorList>
            <person name="Yow A.G."/>
            <person name="Zhang Y."/>
            <person name="Bansal K."/>
            <person name="Eacker S.M."/>
            <person name="Sullivan S."/>
            <person name="Liachko I."/>
            <person name="Cubeta M.A."/>
            <person name="Rollins J.A."/>
            <person name="Ashrafi H."/>
        </authorList>
    </citation>
    <scope>NUCLEOTIDE SEQUENCE</scope>
    <source>
        <strain evidence="11">RL-1</strain>
    </source>
</reference>
<evidence type="ECO:0000259" key="10">
    <source>
        <dbReference type="PROSITE" id="PS51299"/>
    </source>
</evidence>
<feature type="compositionally biased region" description="Polar residues" evidence="9">
    <location>
        <begin position="344"/>
        <end position="360"/>
    </location>
</feature>
<dbReference type="SMART" id="SM01252">
    <property type="entry name" value="KilA-N"/>
    <property type="match status" value="1"/>
</dbReference>
<dbReference type="GO" id="GO:0048315">
    <property type="term" value="P:conidium formation"/>
    <property type="evidence" value="ECO:0007669"/>
    <property type="project" value="UniProtKB-KW"/>
</dbReference>
<feature type="region of interest" description="Disordered" evidence="9">
    <location>
        <begin position="691"/>
        <end position="715"/>
    </location>
</feature>
<dbReference type="SUPFAM" id="SSF48403">
    <property type="entry name" value="Ankyrin repeat"/>
    <property type="match status" value="1"/>
</dbReference>
<feature type="region of interest" description="Disordered" evidence="9">
    <location>
        <begin position="316"/>
        <end position="360"/>
    </location>
</feature>
<dbReference type="PROSITE" id="PS51299">
    <property type="entry name" value="HTH_APSES"/>
    <property type="match status" value="1"/>
</dbReference>
<dbReference type="Pfam" id="PF13637">
    <property type="entry name" value="Ank_4"/>
    <property type="match status" value="1"/>
</dbReference>
<evidence type="ECO:0000256" key="4">
    <source>
        <dbReference type="ARBA" id="ARBA00023321"/>
    </source>
</evidence>
<evidence type="ECO:0000256" key="9">
    <source>
        <dbReference type="SAM" id="MobiDB-lite"/>
    </source>
</evidence>
<proteinExistence type="predicted"/>
<evidence type="ECO:0000256" key="7">
    <source>
        <dbReference type="PROSITE-ProRule" id="PRU00023"/>
    </source>
</evidence>
<keyword evidence="1" id="KW-0677">Repeat</keyword>
<dbReference type="GO" id="GO:0030435">
    <property type="term" value="P:sporulation resulting in formation of a cellular spore"/>
    <property type="evidence" value="ECO:0007669"/>
    <property type="project" value="UniProtKB-KW"/>
</dbReference>
<feature type="compositionally biased region" description="Low complexity" evidence="9">
    <location>
        <begin position="267"/>
        <end position="282"/>
    </location>
</feature>
<evidence type="ECO:0000256" key="5">
    <source>
        <dbReference type="ARBA" id="ARBA00059984"/>
    </source>
</evidence>
<feature type="compositionally biased region" description="Polar residues" evidence="9">
    <location>
        <begin position="1"/>
        <end position="33"/>
    </location>
</feature>
<keyword evidence="3 7" id="KW-0040">ANK repeat</keyword>
<feature type="domain" description="HTH APSES-type" evidence="10">
    <location>
        <begin position="88"/>
        <end position="196"/>
    </location>
</feature>
<keyword evidence="8" id="KW-0175">Coiled coil</keyword>
<feature type="compositionally biased region" description="Basic and acidic residues" evidence="9">
    <location>
        <begin position="321"/>
        <end position="332"/>
    </location>
</feature>
<evidence type="ECO:0000313" key="11">
    <source>
        <dbReference type="EMBL" id="QSZ28743.1"/>
    </source>
</evidence>
<evidence type="ECO:0000256" key="3">
    <source>
        <dbReference type="ARBA" id="ARBA00023043"/>
    </source>
</evidence>
<dbReference type="Pfam" id="PF04383">
    <property type="entry name" value="KilA-N"/>
    <property type="match status" value="1"/>
</dbReference>
<dbReference type="PANTHER" id="PTHR43828">
    <property type="entry name" value="ASPARAGINASE"/>
    <property type="match status" value="1"/>
</dbReference>
<dbReference type="AlphaFoldDB" id="A0A8A3NTF7"/>
<dbReference type="GO" id="GO:0003713">
    <property type="term" value="F:transcription coactivator activity"/>
    <property type="evidence" value="ECO:0007669"/>
    <property type="project" value="TreeGrafter"/>
</dbReference>
<dbReference type="EMBL" id="CP063405">
    <property type="protein sequence ID" value="QSZ28743.1"/>
    <property type="molecule type" value="Genomic_DNA"/>
</dbReference>
<keyword evidence="12" id="KW-1185">Reference proteome</keyword>
<keyword evidence="4" id="KW-0183">Conidiation</keyword>
<dbReference type="OrthoDB" id="6718656at2759"/>
<sequence length="877" mass="96548">MAAATLATNAQPLANTSESKGNHLPPNTSSTGHSAYEGGQDSTRSHHEMSLSMSQGSQPGGLMMQPGGAFRQYDSMGGMNRRDTAPQIYSAVYSGVDVYEMEVNRIAVMRRRKDSWLNATQILKVAGIEKGKRTKILEKEILIGDHEKVQGGYGKYQGTWITFERGVEFCKQYGVEEILRPLLSYDMGQDGGIAGQGGLDTPTKEQAMAAQRKRLYNSGAENRNTGQSGTFFKSISNNASLAVAAISKARLDSPVPRNRNGSVRPPSFSRQSSQQQQQMGSQETAFPGNSQQSMQSFVSNDSLTNGDAAYATQSQFQFSHTGREDGDFQEPPRKRRRESPEPPNNSQQSINGGYYNTSMRELSPTEANDSFFYRQQPNVPHEEEAPVPLPPLPESQHNGKKGLTLLSLFHNENSYLGTNEHNDQEAFRTMSDAELDIPIDKSANTAVHWAATLARIPVLQKLIQSGASIYRVNLRGETALMRACCVANNLDQGSFPDLLELLGNTIGFRDNRGRTVLHHIAVTSAVKGRSPASKYYLESLLEFVVRKGRSFNGQQTLNNEPVNPHSMDIGRFMSEMVNAQDNSGDTALNIAARVGNKSIISQLVEVGADPEIQNNSKLCPSDFIGGLGNSGDRLGFASSDKRGNKATRETSGEIIDSINATLQSTLEEFGKEVEAKQAQIDSIHAKLREASANLGEERRAMEAKQERNRQREERDLKIANLTRAAEEERMKLLQLQQQFNQPTSDLDLEMHLGDADKSLSVPPIPADINTTPTRNSNHQHDHAQRQSLLQQLPSAHILQARINAYKANNDALARDVQDLKSKDTGRLAKYKKIISLCTGVDVSKVDGVIEGLARAVESESDVDLNRVREFLTRVEGV</sequence>
<dbReference type="Gene3D" id="3.10.260.10">
    <property type="entry name" value="Transcription regulator HTH, APSES-type DNA-binding domain"/>
    <property type="match status" value="1"/>
</dbReference>
<protein>
    <recommendedName>
        <fullName evidence="6">Transcription factor SWI6</fullName>
    </recommendedName>
</protein>
<dbReference type="GO" id="GO:0030907">
    <property type="term" value="C:MBF transcription complex"/>
    <property type="evidence" value="ECO:0007669"/>
    <property type="project" value="TreeGrafter"/>
</dbReference>
<dbReference type="PROSITE" id="PS50297">
    <property type="entry name" value="ANK_REP_REGION"/>
    <property type="match status" value="1"/>
</dbReference>
<evidence type="ECO:0000313" key="12">
    <source>
        <dbReference type="Proteomes" id="UP000672032"/>
    </source>
</evidence>
<evidence type="ECO:0000256" key="8">
    <source>
        <dbReference type="SAM" id="Coils"/>
    </source>
</evidence>
<dbReference type="InterPro" id="IPR018004">
    <property type="entry name" value="KilA/APSES_HTH"/>
</dbReference>
<feature type="compositionally biased region" description="Polar residues" evidence="9">
    <location>
        <begin position="283"/>
        <end position="304"/>
    </location>
</feature>
<evidence type="ECO:0000256" key="1">
    <source>
        <dbReference type="ARBA" id="ARBA00022737"/>
    </source>
</evidence>
<feature type="region of interest" description="Disordered" evidence="9">
    <location>
        <begin position="252"/>
        <end position="304"/>
    </location>
</feature>
<dbReference type="Gene3D" id="1.25.40.20">
    <property type="entry name" value="Ankyrin repeat-containing domain"/>
    <property type="match status" value="1"/>
</dbReference>
<dbReference type="SMART" id="SM00248">
    <property type="entry name" value="ANK"/>
    <property type="match status" value="3"/>
</dbReference>
<dbReference type="PROSITE" id="PS50088">
    <property type="entry name" value="ANK_REPEAT"/>
    <property type="match status" value="2"/>
</dbReference>
<feature type="region of interest" description="Disordered" evidence="9">
    <location>
        <begin position="1"/>
        <end position="62"/>
    </location>
</feature>
<organism evidence="11 12">
    <name type="scientific">Monilinia vaccinii-corymbosi</name>
    <dbReference type="NCBI Taxonomy" id="61207"/>
    <lineage>
        <taxon>Eukaryota</taxon>
        <taxon>Fungi</taxon>
        <taxon>Dikarya</taxon>
        <taxon>Ascomycota</taxon>
        <taxon>Pezizomycotina</taxon>
        <taxon>Leotiomycetes</taxon>
        <taxon>Helotiales</taxon>
        <taxon>Sclerotiniaceae</taxon>
        <taxon>Monilinia</taxon>
    </lineage>
</organism>